<dbReference type="AlphaFoldDB" id="A0AB33VJA4"/>
<accession>A0AB33VJA4</accession>
<feature type="compositionally biased region" description="Basic and acidic residues" evidence="1">
    <location>
        <begin position="431"/>
        <end position="446"/>
    </location>
</feature>
<organism evidence="2 3">
    <name type="scientific">Ralstonia solanacearum (strain UW551)</name>
    <dbReference type="NCBI Taxonomy" id="342110"/>
    <lineage>
        <taxon>Bacteria</taxon>
        <taxon>Pseudomonadati</taxon>
        <taxon>Pseudomonadota</taxon>
        <taxon>Betaproteobacteria</taxon>
        <taxon>Burkholderiales</taxon>
        <taxon>Burkholderiaceae</taxon>
        <taxon>Ralstonia</taxon>
        <taxon>Ralstonia solanacearum species complex</taxon>
    </lineage>
</organism>
<name>A0AB33VJA4_RALSU</name>
<protein>
    <submittedName>
        <fullName evidence="2">Uncharacterized protein</fullName>
    </submittedName>
</protein>
<comment type="caution">
    <text evidence="2">The sequence shown here is derived from an EMBL/GenBank/DDBJ whole genome shotgun (WGS) entry which is preliminary data.</text>
</comment>
<evidence type="ECO:0000313" key="2">
    <source>
        <dbReference type="EMBL" id="EAP74893.1"/>
    </source>
</evidence>
<gene>
    <name evidence="2" type="ORF">RRSL_04762</name>
</gene>
<evidence type="ECO:0000256" key="1">
    <source>
        <dbReference type="SAM" id="MobiDB-lite"/>
    </source>
</evidence>
<reference evidence="2 3" key="1">
    <citation type="journal article" date="2006" name="Mol. Plant Microbe Interact.">
        <title>Identification of open reading frames unique to a select agent: Ralstonia solanacearum race 3 biovar 2.</title>
        <authorList>
            <person name="Gabriel D.W."/>
            <person name="Allen C."/>
            <person name="Schell M."/>
            <person name="Denny T.P."/>
            <person name="Greenberg J.T."/>
            <person name="Duan Y.P."/>
            <person name="Flores-Cruz Z."/>
            <person name="Huang Q."/>
            <person name="Clifford J.M."/>
            <person name="Presting G."/>
            <person name="Gonzalez E.T."/>
            <person name="Reddy J."/>
            <person name="Elphinstone J."/>
            <person name="Swanson J."/>
            <person name="Yao J."/>
            <person name="Mulholland V."/>
            <person name="Liu L."/>
            <person name="Farmerie W."/>
            <person name="Patnaikuni M."/>
            <person name="Balogh B."/>
            <person name="Norman D."/>
            <person name="Alvarez A."/>
            <person name="Castillo J.A."/>
            <person name="Jones J."/>
            <person name="Saddler G."/>
            <person name="Walunas T."/>
            <person name="Zhukov A."/>
            <person name="Mikhailova N."/>
        </authorList>
    </citation>
    <scope>NUCLEOTIDE SEQUENCE [LARGE SCALE GENOMIC DNA]</scope>
    <source>
        <strain evidence="2 3">UW551</strain>
    </source>
</reference>
<dbReference type="Proteomes" id="UP000005933">
    <property type="component" value="Unassembled WGS sequence"/>
</dbReference>
<dbReference type="EMBL" id="AAKL01000001">
    <property type="protein sequence ID" value="EAP74893.1"/>
    <property type="molecule type" value="Genomic_DNA"/>
</dbReference>
<evidence type="ECO:0000313" key="3">
    <source>
        <dbReference type="Proteomes" id="UP000005933"/>
    </source>
</evidence>
<feature type="region of interest" description="Disordered" evidence="1">
    <location>
        <begin position="426"/>
        <end position="446"/>
    </location>
</feature>
<proteinExistence type="predicted"/>
<sequence>MFYHPVQPLTPTLDSSKHPKHHIMLLVPKSLVDRWSPFSTRWLDVPAFLHLYLDELPAVAGVKLRLDEIAKHGWQSDHAWRLCEQACERVAQHCIEAGRHAHNVAVYQALDNYADTPLALASHTDLQRHQAVPPRWLGGLALAKRSMGYRRVAIANRYRKVPTWAMCSPRIPANAAVLVTAPLCLESDASGQVRAFLCDYPDISRSPSDPTLELSIPQQTLQKMASDLGPAPNWLPFARVLGIVRDHWNGRRLEVLRLEWRVPAPEARPYDHEPTWNEALLKEAASSTPDLHEMTWAREDLRRLSGHALVWSLRLTDINDSAAHAALSRQLARADEGSHRALTRRYGTPFHGRDAFWCATATLLHAWPNSFALHAGQAQALLMAFDTQYNADWHTHAEDEALTDLLRYTPRVMTAVRNRLVELASPPRPEAASETRAKNARLRDLL</sequence>